<feature type="transmembrane region" description="Helical" evidence="1">
    <location>
        <begin position="15"/>
        <end position="35"/>
    </location>
</feature>
<gene>
    <name evidence="2" type="ORF">YBN1229_v1_1876</name>
</gene>
<accession>A0A0D6JEQ3</accession>
<name>A0A0D6JEQ3_9HYPH</name>
<dbReference type="RefSeq" id="WP_046477998.1">
    <property type="nucleotide sequence ID" value="NZ_LN829118.1"/>
</dbReference>
<feature type="transmembrane region" description="Helical" evidence="1">
    <location>
        <begin position="55"/>
        <end position="80"/>
    </location>
</feature>
<keyword evidence="1" id="KW-0812">Transmembrane</keyword>
<dbReference type="OrthoDB" id="8080853at2"/>
<evidence type="ECO:0000313" key="3">
    <source>
        <dbReference type="Proteomes" id="UP000033187"/>
    </source>
</evidence>
<dbReference type="KEGG" id="fil:BN1229_v1_1873"/>
<organism evidence="2 3">
    <name type="scientific">Candidatus Filomicrobium marinum</name>
    <dbReference type="NCBI Taxonomy" id="1608628"/>
    <lineage>
        <taxon>Bacteria</taxon>
        <taxon>Pseudomonadati</taxon>
        <taxon>Pseudomonadota</taxon>
        <taxon>Alphaproteobacteria</taxon>
        <taxon>Hyphomicrobiales</taxon>
        <taxon>Hyphomicrobiaceae</taxon>
        <taxon>Filomicrobium</taxon>
    </lineage>
</organism>
<keyword evidence="1" id="KW-1133">Transmembrane helix</keyword>
<dbReference type="Proteomes" id="UP000033187">
    <property type="component" value="Chromosome 1"/>
</dbReference>
<evidence type="ECO:0000313" key="2">
    <source>
        <dbReference type="EMBL" id="CPR18808.1"/>
    </source>
</evidence>
<dbReference type="AlphaFoldDB" id="A0A0D6JEQ3"/>
<proteinExistence type="predicted"/>
<sequence>MNDLQDREELLRKDVLLVATAALSLVNGMHFSPWFDLVAILLRPFVAGTFLASPLAFLYLTSVFISACTLITAGVPAAIYERIRGEKSSTSISLGIWLAGTALLTAPAFMAAAGG</sequence>
<keyword evidence="1" id="KW-0472">Membrane</keyword>
<protein>
    <submittedName>
        <fullName evidence="2">Uncharacterized protein</fullName>
    </submittedName>
</protein>
<dbReference type="KEGG" id="fiy:BN1229_v1_1876"/>
<dbReference type="EMBL" id="LN829119">
    <property type="protein sequence ID" value="CPR18808.1"/>
    <property type="molecule type" value="Genomic_DNA"/>
</dbReference>
<reference evidence="3" key="1">
    <citation type="submission" date="2015-02" db="EMBL/GenBank/DDBJ databases">
        <authorList>
            <person name="Chooi Y.-H."/>
        </authorList>
    </citation>
    <scope>NUCLEOTIDE SEQUENCE [LARGE SCALE GENOMIC DNA]</scope>
    <source>
        <strain evidence="3">strain Y</strain>
    </source>
</reference>
<evidence type="ECO:0000256" key="1">
    <source>
        <dbReference type="SAM" id="Phobius"/>
    </source>
</evidence>
<keyword evidence="3" id="KW-1185">Reference proteome</keyword>
<feature type="transmembrane region" description="Helical" evidence="1">
    <location>
        <begin position="92"/>
        <end position="113"/>
    </location>
</feature>